<gene>
    <name evidence="2" type="ORF">D3Z33_12330</name>
</gene>
<feature type="transmembrane region" description="Helical" evidence="1">
    <location>
        <begin position="193"/>
        <end position="212"/>
    </location>
</feature>
<evidence type="ECO:0000256" key="1">
    <source>
        <dbReference type="SAM" id="Phobius"/>
    </source>
</evidence>
<dbReference type="EMBL" id="QXXA01000013">
    <property type="protein sequence ID" value="NBI07640.1"/>
    <property type="molecule type" value="Genomic_DNA"/>
</dbReference>
<feature type="transmembrane region" description="Helical" evidence="1">
    <location>
        <begin position="46"/>
        <end position="63"/>
    </location>
</feature>
<reference evidence="2 3" key="1">
    <citation type="submission" date="2018-08" db="EMBL/GenBank/DDBJ databases">
        <title>Murine metabolic-syndrome-specific gut microbial biobank.</title>
        <authorList>
            <person name="Liu C."/>
        </authorList>
    </citation>
    <scope>NUCLEOTIDE SEQUENCE [LARGE SCALE GENOMIC DNA]</scope>
    <source>
        <strain evidence="2 3">583</strain>
    </source>
</reference>
<dbReference type="Proteomes" id="UP000467132">
    <property type="component" value="Unassembled WGS sequence"/>
</dbReference>
<sequence>MKFDTSSLITHNTDYIKVIALITMVIDHISVLFFPNIIILRIIGRVSYPLIAYLIALGYQRTSDYKSYLTRLILFSFVSAIPYYYFSEGINVIFTLSFGLMTIHFYKKNKKVISLLLIILAEMLRFSYGWYGVLMILFFNIFIEHPKKFIFSLFILNLIYLIIHNSYIQFFSMAALIFLFLKFDKKIRLSKHLFYWFYPLHLYILLIIKKIII</sequence>
<evidence type="ECO:0000313" key="2">
    <source>
        <dbReference type="EMBL" id="NBI07640.1"/>
    </source>
</evidence>
<evidence type="ECO:0000313" key="3">
    <source>
        <dbReference type="Proteomes" id="UP000467132"/>
    </source>
</evidence>
<keyword evidence="1" id="KW-1133">Transmembrane helix</keyword>
<keyword evidence="1" id="KW-0472">Membrane</keyword>
<feature type="transmembrane region" description="Helical" evidence="1">
    <location>
        <begin position="15"/>
        <end position="34"/>
    </location>
</feature>
<name>A0A845QZP1_9CLOT</name>
<dbReference type="AlphaFoldDB" id="A0A845QZP1"/>
<dbReference type="InterPro" id="IPR008875">
    <property type="entry name" value="TraX"/>
</dbReference>
<dbReference type="Pfam" id="PF05857">
    <property type="entry name" value="TraX"/>
    <property type="match status" value="1"/>
</dbReference>
<feature type="transmembrane region" description="Helical" evidence="1">
    <location>
        <begin position="83"/>
        <end position="103"/>
    </location>
</feature>
<dbReference type="RefSeq" id="WP_160198110.1">
    <property type="nucleotide sequence ID" value="NZ_QXXA01000013.1"/>
</dbReference>
<feature type="transmembrane region" description="Helical" evidence="1">
    <location>
        <begin position="149"/>
        <end position="181"/>
    </location>
</feature>
<keyword evidence="1" id="KW-0812">Transmembrane</keyword>
<dbReference type="OrthoDB" id="9781069at2"/>
<accession>A0A845QZP1</accession>
<feature type="transmembrane region" description="Helical" evidence="1">
    <location>
        <begin position="115"/>
        <end position="143"/>
    </location>
</feature>
<proteinExistence type="predicted"/>
<organism evidence="2 3">
    <name type="scientific">Senegalia massiliensis</name>
    <dbReference type="NCBI Taxonomy" id="1720316"/>
    <lineage>
        <taxon>Bacteria</taxon>
        <taxon>Bacillati</taxon>
        <taxon>Bacillota</taxon>
        <taxon>Clostridia</taxon>
        <taxon>Eubacteriales</taxon>
        <taxon>Clostridiaceae</taxon>
        <taxon>Senegalia</taxon>
    </lineage>
</organism>
<protein>
    <recommendedName>
        <fullName evidence="4">Conjugal transfer protein TraX</fullName>
    </recommendedName>
</protein>
<keyword evidence="3" id="KW-1185">Reference proteome</keyword>
<comment type="caution">
    <text evidence="2">The sequence shown here is derived from an EMBL/GenBank/DDBJ whole genome shotgun (WGS) entry which is preliminary data.</text>
</comment>
<evidence type="ECO:0008006" key="4">
    <source>
        <dbReference type="Google" id="ProtNLM"/>
    </source>
</evidence>